<name>A0ABP5KEH6_9ACTN</name>
<evidence type="ECO:0000256" key="1">
    <source>
        <dbReference type="SAM" id="Phobius"/>
    </source>
</evidence>
<comment type="caution">
    <text evidence="2">The sequence shown here is derived from an EMBL/GenBank/DDBJ whole genome shotgun (WGS) entry which is preliminary data.</text>
</comment>
<dbReference type="EMBL" id="BAAAPF010000125">
    <property type="protein sequence ID" value="GAA2129677.1"/>
    <property type="molecule type" value="Genomic_DNA"/>
</dbReference>
<feature type="transmembrane region" description="Helical" evidence="1">
    <location>
        <begin position="7"/>
        <end position="27"/>
    </location>
</feature>
<organism evidence="2 3">
    <name type="scientific">Streptomyces synnematoformans</name>
    <dbReference type="NCBI Taxonomy" id="415721"/>
    <lineage>
        <taxon>Bacteria</taxon>
        <taxon>Bacillati</taxon>
        <taxon>Actinomycetota</taxon>
        <taxon>Actinomycetes</taxon>
        <taxon>Kitasatosporales</taxon>
        <taxon>Streptomycetaceae</taxon>
        <taxon>Streptomyces</taxon>
    </lineage>
</organism>
<evidence type="ECO:0008006" key="4">
    <source>
        <dbReference type="Google" id="ProtNLM"/>
    </source>
</evidence>
<sequence>MEKPGSAKAMVVSTVAGLVVITAYTVSVGSSGWLWFGWVVLGLAALGVVLTGGSWR</sequence>
<keyword evidence="1" id="KW-1133">Transmembrane helix</keyword>
<evidence type="ECO:0000313" key="2">
    <source>
        <dbReference type="EMBL" id="GAA2129677.1"/>
    </source>
</evidence>
<evidence type="ECO:0000313" key="3">
    <source>
        <dbReference type="Proteomes" id="UP001500443"/>
    </source>
</evidence>
<gene>
    <name evidence="2" type="ORF">GCM10009802_37540</name>
</gene>
<dbReference type="RefSeq" id="WP_027757629.1">
    <property type="nucleotide sequence ID" value="NZ_BAAAPF010000125.1"/>
</dbReference>
<proteinExistence type="predicted"/>
<keyword evidence="1" id="KW-0812">Transmembrane</keyword>
<keyword evidence="3" id="KW-1185">Reference proteome</keyword>
<reference evidence="3" key="1">
    <citation type="journal article" date="2019" name="Int. J. Syst. Evol. Microbiol.">
        <title>The Global Catalogue of Microorganisms (GCM) 10K type strain sequencing project: providing services to taxonomists for standard genome sequencing and annotation.</title>
        <authorList>
            <consortium name="The Broad Institute Genomics Platform"/>
            <consortium name="The Broad Institute Genome Sequencing Center for Infectious Disease"/>
            <person name="Wu L."/>
            <person name="Ma J."/>
        </authorList>
    </citation>
    <scope>NUCLEOTIDE SEQUENCE [LARGE SCALE GENOMIC DNA]</scope>
    <source>
        <strain evidence="3">JCM 15481</strain>
    </source>
</reference>
<protein>
    <recommendedName>
        <fullName evidence="4">Integral membrane protein</fullName>
    </recommendedName>
</protein>
<accession>A0ABP5KEH6</accession>
<feature type="transmembrane region" description="Helical" evidence="1">
    <location>
        <begin position="33"/>
        <end position="55"/>
    </location>
</feature>
<keyword evidence="1" id="KW-0472">Membrane</keyword>
<dbReference type="Proteomes" id="UP001500443">
    <property type="component" value="Unassembled WGS sequence"/>
</dbReference>